<reference evidence="1 2" key="1">
    <citation type="submission" date="2015-04" db="EMBL/GenBank/DDBJ databases">
        <title>Draft genome of the roundworm Trichinella nativa.</title>
        <authorList>
            <person name="Mitreva M."/>
        </authorList>
    </citation>
    <scope>NUCLEOTIDE SEQUENCE [LARGE SCALE GENOMIC DNA]</scope>
    <source>
        <strain evidence="1 2">ISS45</strain>
    </source>
</reference>
<dbReference type="AlphaFoldDB" id="A0A1Y3EXT9"/>
<organism evidence="1 2">
    <name type="scientific">Trichinella nativa</name>
    <dbReference type="NCBI Taxonomy" id="6335"/>
    <lineage>
        <taxon>Eukaryota</taxon>
        <taxon>Metazoa</taxon>
        <taxon>Ecdysozoa</taxon>
        <taxon>Nematoda</taxon>
        <taxon>Enoplea</taxon>
        <taxon>Dorylaimia</taxon>
        <taxon>Trichinellida</taxon>
        <taxon>Trichinellidae</taxon>
        <taxon>Trichinella</taxon>
    </lineage>
</organism>
<evidence type="ECO:0000313" key="2">
    <source>
        <dbReference type="Proteomes" id="UP000243006"/>
    </source>
</evidence>
<dbReference type="Proteomes" id="UP000243006">
    <property type="component" value="Unassembled WGS sequence"/>
</dbReference>
<accession>A0A1Y3EXT9</accession>
<name>A0A1Y3EXT9_9BILA</name>
<sequence length="159" mass="17687">MHSCSLAGWSKHYLARQNLRQSFLLIVDVHQKGGCGFRDVQLYNIIDVEGTVYVVKFVISLVVVVPEQLVEQFTADAKLDLLVIDIVGRDFEVEKIRINHIVASIQQNGIVIFEVQPVVVGAADENLSISAGSLDFHRTVQSLDIIANGYTFQCNFLAL</sequence>
<gene>
    <name evidence="1" type="ORF">D917_01099</name>
</gene>
<dbReference type="EMBL" id="LVZM01002408">
    <property type="protein sequence ID" value="OUC48686.1"/>
    <property type="molecule type" value="Genomic_DNA"/>
</dbReference>
<proteinExistence type="predicted"/>
<comment type="caution">
    <text evidence="1">The sequence shown here is derived from an EMBL/GenBank/DDBJ whole genome shotgun (WGS) entry which is preliminary data.</text>
</comment>
<protein>
    <submittedName>
        <fullName evidence="1">Uncharacterized protein</fullName>
    </submittedName>
</protein>
<evidence type="ECO:0000313" key="1">
    <source>
        <dbReference type="EMBL" id="OUC48686.1"/>
    </source>
</evidence>